<dbReference type="InterPro" id="IPR050491">
    <property type="entry name" value="AmpC-like"/>
</dbReference>
<feature type="domain" description="Beta-lactamase-related" evidence="2">
    <location>
        <begin position="51"/>
        <end position="341"/>
    </location>
</feature>
<proteinExistence type="predicted"/>
<sequence>MRRALVTVVAVLVTIAVAAGGALAGRWKPTLSERRTGDEALLDRSARLLTGVRHSASVCYVTDDQVRYAHFGSDERRRYEIASLTKTFTGELLADSVAREEVRLDTPVGDLLDLGEGPVADVTLQDLATHRSGLGEWGDEDRDDTLRRWWVEEVRGDTVHDVDLAEVLDRARRDPLATRGRFAYSNIGIALLGHALAAAAETDYPTLLRQRLIEPLGLRDTGLGSAANHNRPRGYTDQGRRSPPWNLGAYAPSGSGISTIADMCRYAQRLVTTDTQAAVKDGRPVARLEADDADGNGLGWYIRAGEDGPIAWKTGRTGGFSSMIAVAGDRAVVVLTDTASPVDDLVWDLVNRAP</sequence>
<dbReference type="RefSeq" id="WP_091440102.1">
    <property type="nucleotide sequence ID" value="NZ_BMMJ01000014.1"/>
</dbReference>
<evidence type="ECO:0000259" key="2">
    <source>
        <dbReference type="Pfam" id="PF00144"/>
    </source>
</evidence>
<dbReference type="Gene3D" id="3.40.710.10">
    <property type="entry name" value="DD-peptidase/beta-lactamase superfamily"/>
    <property type="match status" value="1"/>
</dbReference>
<name>A0A1C6UXC0_9ACTN</name>
<dbReference type="Pfam" id="PF00144">
    <property type="entry name" value="Beta-lactamase"/>
    <property type="match status" value="1"/>
</dbReference>
<dbReference type="AlphaFoldDB" id="A0A1C6UXC0"/>
<dbReference type="SUPFAM" id="SSF56601">
    <property type="entry name" value="beta-lactamase/transpeptidase-like"/>
    <property type="match status" value="1"/>
</dbReference>
<organism evidence="3 4">
    <name type="scientific">Micromonospora yangpuensis</name>
    <dbReference type="NCBI Taxonomy" id="683228"/>
    <lineage>
        <taxon>Bacteria</taxon>
        <taxon>Bacillati</taxon>
        <taxon>Actinomycetota</taxon>
        <taxon>Actinomycetes</taxon>
        <taxon>Micromonosporales</taxon>
        <taxon>Micromonosporaceae</taxon>
        <taxon>Micromonospora</taxon>
    </lineage>
</organism>
<reference evidence="3 4" key="1">
    <citation type="submission" date="2016-06" db="EMBL/GenBank/DDBJ databases">
        <authorList>
            <person name="Kjaerup R.B."/>
            <person name="Dalgaard T.S."/>
            <person name="Juul-Madsen H.R."/>
        </authorList>
    </citation>
    <scope>NUCLEOTIDE SEQUENCE [LARGE SCALE GENOMIC DNA]</scope>
    <source>
        <strain evidence="3 4">DSM 45577</strain>
    </source>
</reference>
<feature type="region of interest" description="Disordered" evidence="1">
    <location>
        <begin position="223"/>
        <end position="245"/>
    </location>
</feature>
<dbReference type="InterPro" id="IPR012338">
    <property type="entry name" value="Beta-lactam/transpept-like"/>
</dbReference>
<evidence type="ECO:0000313" key="4">
    <source>
        <dbReference type="Proteomes" id="UP000198937"/>
    </source>
</evidence>
<dbReference type="PANTHER" id="PTHR46825:SF9">
    <property type="entry name" value="BETA-LACTAMASE-RELATED DOMAIN-CONTAINING PROTEIN"/>
    <property type="match status" value="1"/>
</dbReference>
<dbReference type="InterPro" id="IPR001466">
    <property type="entry name" value="Beta-lactam-related"/>
</dbReference>
<gene>
    <name evidence="3" type="ORF">GA0070617_3822</name>
</gene>
<keyword evidence="4" id="KW-1185">Reference proteome</keyword>
<dbReference type="PANTHER" id="PTHR46825">
    <property type="entry name" value="D-ALANYL-D-ALANINE-CARBOXYPEPTIDASE/ENDOPEPTIDASE AMPH"/>
    <property type="match status" value="1"/>
</dbReference>
<protein>
    <submittedName>
        <fullName evidence="3">CubicO group peptidase, beta-lactamase class C family</fullName>
    </submittedName>
</protein>
<dbReference type="EMBL" id="FMIA01000002">
    <property type="protein sequence ID" value="SCL58449.1"/>
    <property type="molecule type" value="Genomic_DNA"/>
</dbReference>
<dbReference type="OrthoDB" id="5377981at2"/>
<evidence type="ECO:0000256" key="1">
    <source>
        <dbReference type="SAM" id="MobiDB-lite"/>
    </source>
</evidence>
<accession>A0A1C6UXC0</accession>
<evidence type="ECO:0000313" key="3">
    <source>
        <dbReference type="EMBL" id="SCL58449.1"/>
    </source>
</evidence>
<dbReference type="STRING" id="683228.GA0070617_3822"/>
<dbReference type="Proteomes" id="UP000198937">
    <property type="component" value="Unassembled WGS sequence"/>
</dbReference>